<reference evidence="2 3" key="1">
    <citation type="submission" date="2019-04" db="EMBL/GenBank/DDBJ databases">
        <title>Fungal friends and foes A comparative genomics study of 23 Aspergillus species from section Flavi.</title>
        <authorList>
            <consortium name="DOE Joint Genome Institute"/>
            <person name="Kjaerbolling I."/>
            <person name="Vesth T.C."/>
            <person name="Frisvad J.C."/>
            <person name="Nybo J.L."/>
            <person name="Theobald S."/>
            <person name="Kildgaard S."/>
            <person name="Petersen T.I."/>
            <person name="Kuo A."/>
            <person name="Sato A."/>
            <person name="Lyhne E.K."/>
            <person name="Kogle M.E."/>
            <person name="Wiebenga A."/>
            <person name="Kun R.S."/>
            <person name="Lubbers R.J."/>
            <person name="Makela M.R."/>
            <person name="Barry K."/>
            <person name="Chovatia M."/>
            <person name="Clum A."/>
            <person name="Daum C."/>
            <person name="Haridas S."/>
            <person name="He G."/>
            <person name="LaButti K."/>
            <person name="Lipzen A."/>
            <person name="Mondo S."/>
            <person name="Pangilinan J."/>
            <person name="Riley R."/>
            <person name="Salamov A."/>
            <person name="Simmons B.A."/>
            <person name="Magnuson J.K."/>
            <person name="Henrissat B."/>
            <person name="Mortensen U.H."/>
            <person name="Larsen T.O."/>
            <person name="De vries R.P."/>
            <person name="Grigoriev I.V."/>
            <person name="Machida M."/>
            <person name="Baker S.E."/>
            <person name="Andersen M.R."/>
        </authorList>
    </citation>
    <scope>NUCLEOTIDE SEQUENCE [LARGE SCALE GENOMIC DNA]</scope>
    <source>
        <strain evidence="2 3">CBS 126849</strain>
    </source>
</reference>
<gene>
    <name evidence="2" type="ORF">BDV33DRAFT_209115</name>
</gene>
<protein>
    <submittedName>
        <fullName evidence="2">Uncharacterized protein</fullName>
    </submittedName>
</protein>
<feature type="region of interest" description="Disordered" evidence="1">
    <location>
        <begin position="17"/>
        <end position="37"/>
    </location>
</feature>
<evidence type="ECO:0000313" key="3">
    <source>
        <dbReference type="Proteomes" id="UP000326799"/>
    </source>
</evidence>
<sequence length="313" mass="35599">MRVMYHDMAPCALRASDWSITPSPRPSPSQQPPGRHGSANSNQFLENLFFSWIGRSAYPWVRIASRLSPGSIETYRASESGGGLSWTSATLDQVFDACGLYWASAENLILCRQCRYALSPSAAQITYYLLHRYQVPLPIRRSLILHLRRRERRPQEPGAAAPRPDRLPSNPYLQLYEGYACRQCDFRTVNQDTIRCYLSRIYLQQQRATQRRANNLYNAGNTIRTPAVAGVVDTYLATVYQRERERLQAEERESGIAAGGPAADSQPVEYTRLWMDRTGWPRVYQGVHRGLLQGLYDLPYRTTGCIDLLLGCD</sequence>
<keyword evidence="3" id="KW-1185">Reference proteome</keyword>
<dbReference type="Proteomes" id="UP000326799">
    <property type="component" value="Unassembled WGS sequence"/>
</dbReference>
<organism evidence="2 3">
    <name type="scientific">Aspergillus novoparasiticus</name>
    <dbReference type="NCBI Taxonomy" id="986946"/>
    <lineage>
        <taxon>Eukaryota</taxon>
        <taxon>Fungi</taxon>
        <taxon>Dikarya</taxon>
        <taxon>Ascomycota</taxon>
        <taxon>Pezizomycotina</taxon>
        <taxon>Eurotiomycetes</taxon>
        <taxon>Eurotiomycetidae</taxon>
        <taxon>Eurotiales</taxon>
        <taxon>Aspergillaceae</taxon>
        <taxon>Aspergillus</taxon>
        <taxon>Aspergillus subgen. Circumdati</taxon>
    </lineage>
</organism>
<evidence type="ECO:0000256" key="1">
    <source>
        <dbReference type="SAM" id="MobiDB-lite"/>
    </source>
</evidence>
<dbReference type="EMBL" id="ML733528">
    <property type="protein sequence ID" value="KAB8214641.1"/>
    <property type="molecule type" value="Genomic_DNA"/>
</dbReference>
<accession>A0A5N6EAM9</accession>
<dbReference type="AlphaFoldDB" id="A0A5N6EAM9"/>
<evidence type="ECO:0000313" key="2">
    <source>
        <dbReference type="EMBL" id="KAB8214641.1"/>
    </source>
</evidence>
<proteinExistence type="predicted"/>
<name>A0A5N6EAM9_9EURO</name>
<dbReference type="InterPro" id="IPR022698">
    <property type="entry name" value="OrsD"/>
</dbReference>
<dbReference type="Pfam" id="PF12013">
    <property type="entry name" value="OrsD"/>
    <property type="match status" value="1"/>
</dbReference>